<protein>
    <submittedName>
        <fullName evidence="1">GEMI4 protein</fullName>
    </submittedName>
</protein>
<evidence type="ECO:0000313" key="1">
    <source>
        <dbReference type="EMBL" id="NXY92621.1"/>
    </source>
</evidence>
<keyword evidence="2" id="KW-1185">Reference proteome</keyword>
<proteinExistence type="predicted"/>
<organism evidence="1 2">
    <name type="scientific">Ceyx cyanopectus</name>
    <name type="common">Indigo-banded kingfisher</name>
    <dbReference type="NCBI Taxonomy" id="390723"/>
    <lineage>
        <taxon>Eukaryota</taxon>
        <taxon>Metazoa</taxon>
        <taxon>Chordata</taxon>
        <taxon>Craniata</taxon>
        <taxon>Vertebrata</taxon>
        <taxon>Euteleostomi</taxon>
        <taxon>Archelosauria</taxon>
        <taxon>Archosauria</taxon>
        <taxon>Dinosauria</taxon>
        <taxon>Saurischia</taxon>
        <taxon>Theropoda</taxon>
        <taxon>Coelurosauria</taxon>
        <taxon>Aves</taxon>
        <taxon>Neognathae</taxon>
        <taxon>Neoaves</taxon>
        <taxon>Telluraves</taxon>
        <taxon>Coraciimorphae</taxon>
        <taxon>Coraciiformes</taxon>
        <taxon>Alcedinidae</taxon>
        <taxon>Ceyx</taxon>
    </lineage>
</organism>
<dbReference type="GO" id="GO:0006364">
    <property type="term" value="P:rRNA processing"/>
    <property type="evidence" value="ECO:0007669"/>
    <property type="project" value="InterPro"/>
</dbReference>
<dbReference type="Proteomes" id="UP000586704">
    <property type="component" value="Unassembled WGS sequence"/>
</dbReference>
<accession>A0A7L4NSZ4</accession>
<comment type="caution">
    <text evidence="1">The sequence shown here is derived from an EMBL/GenBank/DDBJ whole genome shotgun (WGS) entry which is preliminary data.</text>
</comment>
<reference evidence="1 2" key="1">
    <citation type="submission" date="2020-02" db="EMBL/GenBank/DDBJ databases">
        <title>Bird 10,000 Genomes (B10K) Project - Family phase.</title>
        <authorList>
            <person name="Zhang G."/>
        </authorList>
    </citation>
    <scope>NUCLEOTIDE SEQUENCE [LARGE SCALE GENOMIC DNA]</scope>
    <source>
        <strain evidence="1">B10K-DU-013-51</strain>
        <tissue evidence="1">Mixed tissue sample</tissue>
    </source>
</reference>
<dbReference type="PANTHER" id="PTHR15571">
    <property type="entry name" value="GEM-ASSOCIATED PROTEIN 4"/>
    <property type="match status" value="1"/>
</dbReference>
<dbReference type="OrthoDB" id="9875414at2759"/>
<dbReference type="InterPro" id="IPR033265">
    <property type="entry name" value="GEMIN4"/>
</dbReference>
<dbReference type="PANTHER" id="PTHR15571:SF2">
    <property type="entry name" value="GEM-ASSOCIATED PROTEIN 4"/>
    <property type="match status" value="1"/>
</dbReference>
<feature type="non-terminal residue" evidence="1">
    <location>
        <position position="633"/>
    </location>
</feature>
<evidence type="ECO:0000313" key="2">
    <source>
        <dbReference type="Proteomes" id="UP000586704"/>
    </source>
</evidence>
<dbReference type="AlphaFoldDB" id="A0A7L4NSZ4"/>
<name>A0A7L4NSZ4_9AVES</name>
<dbReference type="GO" id="GO:0000387">
    <property type="term" value="P:spliceosomal snRNP assembly"/>
    <property type="evidence" value="ECO:0007669"/>
    <property type="project" value="InterPro"/>
</dbReference>
<sequence length="633" mass="70556">FFASEKTWVFSKDWLHCLVKNKSLFQKPELVLKLLETLVSFAMSHQDEEARELQLQVTKAIVDCYTDLSLADKNKVISGVLESWGGPGLSLSLQAVMVGFQEDLNVAFNQITKSVSDEGLTRAVASVARLVLLYPEATVKQVCNLAVVNRGAHQFLAQILCSFPALSFLETHDDPGRPRSLVVRCLEEAVWGKLSSVREEEQFLEFLTFLMQPSSATPLVSPAEVTKAFVLPYLKSNSAQIELSLQILNKVLGIQSCSEDHWIKSCHPFPLLLSLCKLLDGYTKYWHQPGGQPFLSLETKDLILNILCHLCEVLRPEATPSPELWVQSLAWLHRKMESLDWTVGLRLKKLYGDHFKNEVPATLFEICTLPEDEWTSLPLPAYGLGSGLLAWMECCCISTALRETMLMLLKVNVNNPEEVNLFSKGFLVALIQLLPWCSHSEWKNLVHVAEELLQRQVLHVPYTLEYVQYMPLLNLRPFACYLQLSVLFLRGFQLLCSSSCSTWLPADAWLHVVQLYCSSLTNLLSSVKSTAGSPSHPTEGGPSTQEVSFICIQMLCHLLHVAAMLPAQGCGELLVVAALEILSQYEAFSGADASPSNALRRANERHFLESIADNVGDEALRGTLLQKLGKLGA</sequence>
<dbReference type="EMBL" id="VYZU01379559">
    <property type="protein sequence ID" value="NXY92621.1"/>
    <property type="molecule type" value="Genomic_DNA"/>
</dbReference>
<dbReference type="GO" id="GO:0032797">
    <property type="term" value="C:SMN complex"/>
    <property type="evidence" value="ECO:0007669"/>
    <property type="project" value="InterPro"/>
</dbReference>
<gene>
    <name evidence="1" type="primary">Gemin4</name>
    <name evidence="1" type="ORF">CEYCYA_R07822</name>
</gene>
<feature type="non-terminal residue" evidence="1">
    <location>
        <position position="1"/>
    </location>
</feature>